<dbReference type="EMBL" id="JALN02000002">
    <property type="protein sequence ID" value="KDE97329.1"/>
    <property type="molecule type" value="Genomic_DNA"/>
</dbReference>
<keyword evidence="1" id="KW-1133">Transmembrane helix</keyword>
<keyword evidence="1" id="KW-0812">Transmembrane</keyword>
<dbReference type="PANTHER" id="PTHR30188:SF4">
    <property type="entry name" value="PROTEIN TRIGALACTOSYLDIACYLGLYCEROL 1, CHLOROPLASTIC"/>
    <property type="match status" value="1"/>
</dbReference>
<evidence type="ECO:0000256" key="1">
    <source>
        <dbReference type="SAM" id="Phobius"/>
    </source>
</evidence>
<dbReference type="STRING" id="1440774.Y900_029195"/>
<feature type="transmembrane region" description="Helical" evidence="1">
    <location>
        <begin position="108"/>
        <end position="127"/>
    </location>
</feature>
<evidence type="ECO:0000313" key="2">
    <source>
        <dbReference type="EMBL" id="KDE97329.1"/>
    </source>
</evidence>
<dbReference type="GO" id="GO:0005548">
    <property type="term" value="F:phospholipid transporter activity"/>
    <property type="evidence" value="ECO:0007669"/>
    <property type="project" value="TreeGrafter"/>
</dbReference>
<comment type="caution">
    <text evidence="2">The sequence shown here is derived from an EMBL/GenBank/DDBJ whole genome shotgun (WGS) entry which is preliminary data.</text>
</comment>
<feature type="transmembrane region" description="Helical" evidence="1">
    <location>
        <begin position="247"/>
        <end position="268"/>
    </location>
</feature>
<dbReference type="Pfam" id="PF02405">
    <property type="entry name" value="MlaE"/>
    <property type="match status" value="1"/>
</dbReference>
<dbReference type="PANTHER" id="PTHR30188">
    <property type="entry name" value="ABC TRANSPORTER PERMEASE PROTEIN-RELATED"/>
    <property type="match status" value="1"/>
</dbReference>
<sequence>MKRIALRRRSTHELSLVAGAKGLKPLSVVGGFYAMTLDMFVAMGKPPFQWREFLLQSWFVARVSMVPALTLSIPLVVLTSFTFNTLLVEFGAADFSGTGAALGAVNQIGPFVTVLVVAGAGASAMCADLGSRTIREEIDAMRVLGLDPIHSLVVPRVLATTTVAVLLSSVVTVTGLLGAFLFSVYFQHVTPGSFVASMTLITGLSDVLVSIVKATLFGFVAGLIACYQGLRVQKGAAGVGNAVNETVVIAFLLLFVVNAIVTAVGFQVTK</sequence>
<keyword evidence="3" id="KW-1185">Reference proteome</keyword>
<protein>
    <submittedName>
        <fullName evidence="2">ABC transporter permease</fullName>
    </submittedName>
</protein>
<feature type="transmembrane region" description="Helical" evidence="1">
    <location>
        <begin position="59"/>
        <end position="88"/>
    </location>
</feature>
<feature type="transmembrane region" description="Helical" evidence="1">
    <location>
        <begin position="163"/>
        <end position="187"/>
    </location>
</feature>
<dbReference type="Proteomes" id="UP000022835">
    <property type="component" value="Unassembled WGS sequence"/>
</dbReference>
<dbReference type="eggNOG" id="COG0767">
    <property type="taxonomic scope" value="Bacteria"/>
</dbReference>
<name>A0A064C9P3_9MYCO</name>
<keyword evidence="1" id="KW-0472">Membrane</keyword>
<accession>A0A064C9P3</accession>
<dbReference type="InterPro" id="IPR030802">
    <property type="entry name" value="Permease_MalE"/>
</dbReference>
<dbReference type="AlphaFoldDB" id="A0A064C9P3"/>
<gene>
    <name evidence="2" type="ORF">Y900_029195</name>
</gene>
<feature type="transmembrane region" description="Helical" evidence="1">
    <location>
        <begin position="207"/>
        <end position="227"/>
    </location>
</feature>
<organism evidence="2 3">
    <name type="scientific">Mycolicibacterium aromaticivorans JS19b1 = JCM 16368</name>
    <dbReference type="NCBI Taxonomy" id="1440774"/>
    <lineage>
        <taxon>Bacteria</taxon>
        <taxon>Bacillati</taxon>
        <taxon>Actinomycetota</taxon>
        <taxon>Actinomycetes</taxon>
        <taxon>Mycobacteriales</taxon>
        <taxon>Mycobacteriaceae</taxon>
        <taxon>Mycolicibacterium</taxon>
    </lineage>
</organism>
<reference evidence="2" key="1">
    <citation type="submission" date="2014-05" db="EMBL/GenBank/DDBJ databases">
        <title>Genome sequence of Mycobacterium aromaticivorans strain JS19b1T (= DSM 45407T).</title>
        <authorList>
            <person name="Kwak Y."/>
            <person name="Park G.-S."/>
            <person name="Li Q.X."/>
            <person name="Lee S.-E."/>
            <person name="Shin J.-H."/>
        </authorList>
    </citation>
    <scope>NUCLEOTIDE SEQUENCE [LARGE SCALE GENOMIC DNA]</scope>
    <source>
        <strain evidence="2">JS19b1</strain>
    </source>
</reference>
<dbReference type="GO" id="GO:0043190">
    <property type="term" value="C:ATP-binding cassette (ABC) transporter complex"/>
    <property type="evidence" value="ECO:0007669"/>
    <property type="project" value="InterPro"/>
</dbReference>
<proteinExistence type="predicted"/>
<evidence type="ECO:0000313" key="3">
    <source>
        <dbReference type="Proteomes" id="UP000022835"/>
    </source>
</evidence>